<dbReference type="EMBL" id="AYXG01000103">
    <property type="protein sequence ID" value="EWC61653.1"/>
    <property type="molecule type" value="Genomic_DNA"/>
</dbReference>
<feature type="region of interest" description="Disordered" evidence="1">
    <location>
        <begin position="124"/>
        <end position="145"/>
    </location>
</feature>
<accession>W7IMQ1</accession>
<gene>
    <name evidence="2" type="ORF">UO65_3011</name>
</gene>
<name>W7IMQ1_9PSEU</name>
<protein>
    <submittedName>
        <fullName evidence="2">Uncharacterized protein</fullName>
    </submittedName>
</protein>
<evidence type="ECO:0000256" key="1">
    <source>
        <dbReference type="SAM" id="MobiDB-lite"/>
    </source>
</evidence>
<sequence>MFVVCLRVGAVVVPGRTGLVRGWPVTTRFLTPSARIGRAACSRVFEGGHTFRLAAGDTVIAVFRGVCIEEKRVLILVDRRFPGVVIEGPQPVVATIPKPLGLQWADDRGLTTIARAWLAGTASPRTPNTSWAGRSAAGRERGGVR</sequence>
<dbReference type="AlphaFoldDB" id="W7IMQ1"/>
<evidence type="ECO:0000313" key="3">
    <source>
        <dbReference type="Proteomes" id="UP000019277"/>
    </source>
</evidence>
<comment type="caution">
    <text evidence="2">The sequence shown here is derived from an EMBL/GenBank/DDBJ whole genome shotgun (WGS) entry which is preliminary data.</text>
</comment>
<dbReference type="Proteomes" id="UP000019277">
    <property type="component" value="Unassembled WGS sequence"/>
</dbReference>
<reference evidence="2 3" key="1">
    <citation type="journal article" date="2014" name="Genome Announc.">
        <title>Draft Genome Sequence of the Antitrypanosomally Active Sponge-Associated Bacterium Actinokineospora sp. Strain EG49.</title>
        <authorList>
            <person name="Harjes J."/>
            <person name="Ryu T."/>
            <person name="Abdelmohsen U.R."/>
            <person name="Moitinho-Silva L."/>
            <person name="Horn H."/>
            <person name="Ravasi T."/>
            <person name="Hentschel U."/>
        </authorList>
    </citation>
    <scope>NUCLEOTIDE SEQUENCE [LARGE SCALE GENOMIC DNA]</scope>
    <source>
        <strain evidence="2 3">EG49</strain>
    </source>
</reference>
<evidence type="ECO:0000313" key="2">
    <source>
        <dbReference type="EMBL" id="EWC61653.1"/>
    </source>
</evidence>
<proteinExistence type="predicted"/>
<organism evidence="2 3">
    <name type="scientific">Actinokineospora spheciospongiae</name>
    <dbReference type="NCBI Taxonomy" id="909613"/>
    <lineage>
        <taxon>Bacteria</taxon>
        <taxon>Bacillati</taxon>
        <taxon>Actinomycetota</taxon>
        <taxon>Actinomycetes</taxon>
        <taxon>Pseudonocardiales</taxon>
        <taxon>Pseudonocardiaceae</taxon>
        <taxon>Actinokineospora</taxon>
    </lineage>
</organism>
<keyword evidence="3" id="KW-1185">Reference proteome</keyword>